<evidence type="ECO:0000256" key="6">
    <source>
        <dbReference type="ARBA" id="ARBA00023143"/>
    </source>
</evidence>
<dbReference type="GO" id="GO:0044780">
    <property type="term" value="P:bacterial-type flagellum assembly"/>
    <property type="evidence" value="ECO:0007669"/>
    <property type="project" value="InterPro"/>
</dbReference>
<dbReference type="NCBIfam" id="TIGR02492">
    <property type="entry name" value="flgK_ends"/>
    <property type="match status" value="1"/>
</dbReference>
<dbReference type="EMBL" id="VUMU01000016">
    <property type="protein sequence ID" value="MST58858.1"/>
    <property type="molecule type" value="Genomic_DNA"/>
</dbReference>
<evidence type="ECO:0000256" key="5">
    <source>
        <dbReference type="ARBA" id="ARBA00022525"/>
    </source>
</evidence>
<feature type="domain" description="Flagellar basal-body/hook protein C-terminal" evidence="8">
    <location>
        <begin position="594"/>
        <end position="634"/>
    </location>
</feature>
<dbReference type="GO" id="GO:0009424">
    <property type="term" value="C:bacterial-type flagellum hook"/>
    <property type="evidence" value="ECO:0007669"/>
    <property type="project" value="InterPro"/>
</dbReference>
<name>A0A6L5YLG7_9FIRM</name>
<comment type="subcellular location">
    <subcellularLocation>
        <location evidence="1">Bacterial flagellum</location>
    </subcellularLocation>
    <subcellularLocation>
        <location evidence="2">Secreted</location>
    </subcellularLocation>
</comment>
<organism evidence="10 11">
    <name type="scientific">Waltera intestinalis</name>
    <dbReference type="NCBI Taxonomy" id="2606635"/>
    <lineage>
        <taxon>Bacteria</taxon>
        <taxon>Bacillati</taxon>
        <taxon>Bacillota</taxon>
        <taxon>Clostridia</taxon>
        <taxon>Lachnospirales</taxon>
        <taxon>Lachnospiraceae</taxon>
        <taxon>Waltera</taxon>
    </lineage>
</organism>
<gene>
    <name evidence="10" type="primary">flgK</name>
    <name evidence="10" type="ORF">FYJ59_11525</name>
</gene>
<evidence type="ECO:0000259" key="9">
    <source>
        <dbReference type="Pfam" id="PF22638"/>
    </source>
</evidence>
<evidence type="ECO:0000259" key="7">
    <source>
        <dbReference type="Pfam" id="PF00460"/>
    </source>
</evidence>
<dbReference type="Pfam" id="PF22638">
    <property type="entry name" value="FlgK_D1"/>
    <property type="match status" value="1"/>
</dbReference>
<dbReference type="InterPro" id="IPR010930">
    <property type="entry name" value="Flg_bb/hook_C_dom"/>
</dbReference>
<dbReference type="PANTHER" id="PTHR30033:SF1">
    <property type="entry name" value="FLAGELLAR HOOK-ASSOCIATED PROTEIN 1"/>
    <property type="match status" value="1"/>
</dbReference>
<reference evidence="10 11" key="1">
    <citation type="submission" date="2019-08" db="EMBL/GenBank/DDBJ databases">
        <title>In-depth cultivation of the pig gut microbiome towards novel bacterial diversity and tailored functional studies.</title>
        <authorList>
            <person name="Wylensek D."/>
            <person name="Hitch T.C.A."/>
            <person name="Clavel T."/>
        </authorList>
    </citation>
    <scope>NUCLEOTIDE SEQUENCE [LARGE SCALE GENOMIC DNA]</scope>
    <source>
        <strain evidence="10 11">WCA3-601-WT-6H</strain>
    </source>
</reference>
<proteinExistence type="inferred from homology"/>
<keyword evidence="6" id="KW-0975">Bacterial flagellum</keyword>
<dbReference type="InterPro" id="IPR053927">
    <property type="entry name" value="FlgK_helical"/>
</dbReference>
<dbReference type="Proteomes" id="UP000476055">
    <property type="component" value="Unassembled WGS sequence"/>
</dbReference>
<keyword evidence="10" id="KW-0966">Cell projection</keyword>
<dbReference type="RefSeq" id="WP_154497413.1">
    <property type="nucleotide sequence ID" value="NZ_VUMU01000016.1"/>
</dbReference>
<comment type="caution">
    <text evidence="10">The sequence shown here is derived from an EMBL/GenBank/DDBJ whole genome shotgun (WGS) entry which is preliminary data.</text>
</comment>
<dbReference type="SUPFAM" id="SSF64518">
    <property type="entry name" value="Phase 1 flagellin"/>
    <property type="match status" value="1"/>
</dbReference>
<comment type="similarity">
    <text evidence="3">Belongs to the flagella basal body rod proteins family.</text>
</comment>
<dbReference type="Pfam" id="PF00460">
    <property type="entry name" value="Flg_bb_rod"/>
    <property type="match status" value="1"/>
</dbReference>
<dbReference type="GO" id="GO:0005576">
    <property type="term" value="C:extracellular region"/>
    <property type="evidence" value="ECO:0007669"/>
    <property type="project" value="UniProtKB-SubCell"/>
</dbReference>
<feature type="domain" description="Flagellar basal body rod protein N-terminal" evidence="7">
    <location>
        <begin position="8"/>
        <end position="37"/>
    </location>
</feature>
<evidence type="ECO:0000256" key="2">
    <source>
        <dbReference type="ARBA" id="ARBA00004613"/>
    </source>
</evidence>
<dbReference type="GO" id="GO:0005198">
    <property type="term" value="F:structural molecule activity"/>
    <property type="evidence" value="ECO:0007669"/>
    <property type="project" value="InterPro"/>
</dbReference>
<dbReference type="AlphaFoldDB" id="A0A6L5YLG7"/>
<evidence type="ECO:0000256" key="1">
    <source>
        <dbReference type="ARBA" id="ARBA00004365"/>
    </source>
</evidence>
<feature type="domain" description="Flagellar hook-associated protein FlgK helical" evidence="9">
    <location>
        <begin position="97"/>
        <end position="312"/>
    </location>
</feature>
<protein>
    <recommendedName>
        <fullName evidence="4">Flagellar hook-associated protein 1</fullName>
    </recommendedName>
</protein>
<dbReference type="Pfam" id="PF06429">
    <property type="entry name" value="Flg_bbr_C"/>
    <property type="match status" value="1"/>
</dbReference>
<evidence type="ECO:0000256" key="3">
    <source>
        <dbReference type="ARBA" id="ARBA00009677"/>
    </source>
</evidence>
<dbReference type="PRINTS" id="PR01005">
    <property type="entry name" value="FLGHOOKAP1"/>
</dbReference>
<dbReference type="InterPro" id="IPR001444">
    <property type="entry name" value="Flag_bb_rod_N"/>
</dbReference>
<evidence type="ECO:0000313" key="10">
    <source>
        <dbReference type="EMBL" id="MST58858.1"/>
    </source>
</evidence>
<accession>A0A6L5YLG7</accession>
<evidence type="ECO:0000259" key="8">
    <source>
        <dbReference type="Pfam" id="PF06429"/>
    </source>
</evidence>
<keyword evidence="11" id="KW-1185">Reference proteome</keyword>
<keyword evidence="10" id="KW-0969">Cilium</keyword>
<dbReference type="PANTHER" id="PTHR30033">
    <property type="entry name" value="FLAGELLAR HOOK-ASSOCIATED PROTEIN 1"/>
    <property type="match status" value="1"/>
</dbReference>
<evidence type="ECO:0000313" key="11">
    <source>
        <dbReference type="Proteomes" id="UP000476055"/>
    </source>
</evidence>
<keyword evidence="10" id="KW-0282">Flagellum</keyword>
<sequence length="640" mass="71152">MPSQFFGLNIAYTGLLASNAAMNTTSNNIANVQTEGYSRQQVTQQASNALRVFQTYGCAGAGVETLAIERVRDEFYDGRFWDNNAQLGEYDMKQYYMQQLETYFDDDGKSTGFKTIFDQLMVTGMQALLKDPSSDTAKSQFVGYAGALTEYFNGMAGNLEKVQKDINQEIKLKVDEINSIAGEVATLNKQINTIELTGVKANELRDRRTLLIDELSKIVDVQVKETPIIDANNENRETGANRYMVKIAGGQMLVDGSDYNGLECVARTSYEKVNQTDIDGLYEVYWADGQKFNLYNASMGGDLAGLIQMRDGNNGENFTGQVTATGTTTTADGKTHDTVTVKVTKAYLQDLNKCNLSDQGGILDLGNQEFYYDSWEYTCEYDANGNATYSYTFTLSDSEKNPRGITNDRVGKKAEIGTDLSYQGIPYYMNQMNEWIRTFSQKFNDILTSGYSGNGDPGVKMFTGNKATGGEQFLLDDAAKRYDKQEKKAGSKMTVKVNDDSYYRLTAKNFDILEAIEQDPGLMANRKDAADGVEQNDLLNDLKNLATDKTKMSFRGCNASEFLQCILSDVALNASRANTFYASFKDISATIDNQRISISGVDEDEEAVNLVKYQNGYNLASKMIQTLTEIYDRLILETGV</sequence>
<dbReference type="InterPro" id="IPR002371">
    <property type="entry name" value="FlgK"/>
</dbReference>
<evidence type="ECO:0000256" key="4">
    <source>
        <dbReference type="ARBA" id="ARBA00016244"/>
    </source>
</evidence>
<keyword evidence="5" id="KW-0964">Secreted</keyword>